<accession>A0A9X9XA50</accession>
<proteinExistence type="predicted"/>
<dbReference type="EMBL" id="JAAEDL010000007">
    <property type="protein sequence ID" value="MBR0680586.1"/>
    <property type="molecule type" value="Genomic_DNA"/>
</dbReference>
<feature type="domain" description="TadE-like" evidence="2">
    <location>
        <begin position="13"/>
        <end position="55"/>
    </location>
</feature>
<dbReference type="Pfam" id="PF07811">
    <property type="entry name" value="TadE"/>
    <property type="match status" value="1"/>
</dbReference>
<evidence type="ECO:0000256" key="1">
    <source>
        <dbReference type="SAM" id="Phobius"/>
    </source>
</evidence>
<feature type="transmembrane region" description="Helical" evidence="1">
    <location>
        <begin position="12"/>
        <end position="34"/>
    </location>
</feature>
<organism evidence="3 4">
    <name type="scientific">Neoroseomonas eburnea</name>
    <dbReference type="NCBI Taxonomy" id="1346889"/>
    <lineage>
        <taxon>Bacteria</taxon>
        <taxon>Pseudomonadati</taxon>
        <taxon>Pseudomonadota</taxon>
        <taxon>Alphaproteobacteria</taxon>
        <taxon>Acetobacterales</taxon>
        <taxon>Acetobacteraceae</taxon>
        <taxon>Neoroseomonas</taxon>
    </lineage>
</organism>
<name>A0A9X9XA50_9PROT</name>
<keyword evidence="1" id="KW-0472">Membrane</keyword>
<keyword evidence="1" id="KW-1133">Transmembrane helix</keyword>
<reference evidence="3" key="1">
    <citation type="submission" date="2020-01" db="EMBL/GenBank/DDBJ databases">
        <authorList>
            <person name="Rat A."/>
        </authorList>
    </citation>
    <scope>NUCLEOTIDE SEQUENCE</scope>
    <source>
        <strain evidence="3">LMG 31228</strain>
    </source>
</reference>
<sequence length="166" mass="17731">MTRPRRARRCRRGAIVLEFALTGPMLLALMMTVLEGAWQALTAATLDVGAREASRFGATGAAAPDWLPPPAPATREEAVRRIVLHYGPHVLHQDRLSITVAAYAGPAALGTPGAAQAGAGEAGQTVLYDLSYQQPFLTPVPALMLGRSSLEHRSRMIVRNEPFPPG</sequence>
<evidence type="ECO:0000313" key="4">
    <source>
        <dbReference type="Proteomes" id="UP001138709"/>
    </source>
</evidence>
<gene>
    <name evidence="3" type="ORF">GXW74_08815</name>
</gene>
<dbReference type="RefSeq" id="WP_211846119.1">
    <property type="nucleotide sequence ID" value="NZ_JAAEDL010000007.1"/>
</dbReference>
<reference evidence="3" key="2">
    <citation type="journal article" date="2021" name="Syst. Appl. Microbiol.">
        <title>Roseomonas hellenica sp. nov., isolated from roots of wild-growing Alkanna tinctoria.</title>
        <authorList>
            <person name="Rat A."/>
            <person name="Naranjo H.D."/>
            <person name="Lebbe L."/>
            <person name="Cnockaert M."/>
            <person name="Krigas N."/>
            <person name="Grigoriadou K."/>
            <person name="Maloupa E."/>
            <person name="Willems A."/>
        </authorList>
    </citation>
    <scope>NUCLEOTIDE SEQUENCE</scope>
    <source>
        <strain evidence="3">LMG 31228</strain>
    </source>
</reference>
<evidence type="ECO:0000313" key="3">
    <source>
        <dbReference type="EMBL" id="MBR0680586.1"/>
    </source>
</evidence>
<evidence type="ECO:0000259" key="2">
    <source>
        <dbReference type="Pfam" id="PF07811"/>
    </source>
</evidence>
<keyword evidence="1" id="KW-0812">Transmembrane</keyword>
<dbReference type="AlphaFoldDB" id="A0A9X9XA50"/>
<protein>
    <submittedName>
        <fullName evidence="3">Pilus assembly protein</fullName>
    </submittedName>
</protein>
<comment type="caution">
    <text evidence="3">The sequence shown here is derived from an EMBL/GenBank/DDBJ whole genome shotgun (WGS) entry which is preliminary data.</text>
</comment>
<dbReference type="Proteomes" id="UP001138709">
    <property type="component" value="Unassembled WGS sequence"/>
</dbReference>
<keyword evidence="4" id="KW-1185">Reference proteome</keyword>
<dbReference type="InterPro" id="IPR012495">
    <property type="entry name" value="TadE-like_dom"/>
</dbReference>